<reference evidence="1 2" key="1">
    <citation type="journal article" date="2009" name="J. Bacteriol.">
        <title>Complete genome sequence of Robiginitalea biformata HTCC2501.</title>
        <authorList>
            <person name="Oh H.M."/>
            <person name="Giovannoni S.J."/>
            <person name="Lee K."/>
            <person name="Ferriera S."/>
            <person name="Johnson J."/>
            <person name="Cho J.C."/>
        </authorList>
    </citation>
    <scope>NUCLEOTIDE SEQUENCE [LARGE SCALE GENOMIC DNA]</scope>
    <source>
        <strain evidence="2">ATCC BAA-864 / HTCC2501 / KCTC 12146</strain>
    </source>
</reference>
<dbReference type="RefSeq" id="WP_012813823.1">
    <property type="nucleotide sequence ID" value="NC_013222.1"/>
</dbReference>
<name>A4CGS0_ROBBH</name>
<keyword evidence="2" id="KW-1185">Reference proteome</keyword>
<dbReference type="EMBL" id="CP001712">
    <property type="protein sequence ID" value="EAR16128.1"/>
    <property type="molecule type" value="Genomic_DNA"/>
</dbReference>
<evidence type="ECO:0000313" key="1">
    <source>
        <dbReference type="EMBL" id="EAR16128.1"/>
    </source>
</evidence>
<dbReference type="HOGENOM" id="CLU_165422_2_0_10"/>
<dbReference type="STRING" id="313596.RB2501_04500"/>
<dbReference type="KEGG" id="rbi:RB2501_04500"/>
<accession>A4CGS0</accession>
<gene>
    <name evidence="1" type="ordered locus">RB2501_04500</name>
</gene>
<dbReference type="OrthoDB" id="121684at2"/>
<dbReference type="Proteomes" id="UP000009049">
    <property type="component" value="Chromosome"/>
</dbReference>
<sequence length="74" mass="8477">MKHFKKGQIPDLDFQKAVKKPIPIRCVQLDVPFRVETMEGVMEGKAGDWLVVGVHGEMYPIDAEIFSKTYDLVR</sequence>
<evidence type="ECO:0000313" key="2">
    <source>
        <dbReference type="Proteomes" id="UP000009049"/>
    </source>
</evidence>
<organism evidence="1 2">
    <name type="scientific">Robiginitalea biformata (strain ATCC BAA-864 / DSM 15991 / KCTC 12146 / HTCC2501)</name>
    <dbReference type="NCBI Taxonomy" id="313596"/>
    <lineage>
        <taxon>Bacteria</taxon>
        <taxon>Pseudomonadati</taxon>
        <taxon>Bacteroidota</taxon>
        <taxon>Flavobacteriia</taxon>
        <taxon>Flavobacteriales</taxon>
        <taxon>Flavobacteriaceae</taxon>
        <taxon>Robiginitalea</taxon>
    </lineage>
</organism>
<dbReference type="eggNOG" id="ENOG5033292">
    <property type="taxonomic scope" value="Bacteria"/>
</dbReference>
<protein>
    <submittedName>
        <fullName evidence="1">Uncharacterized protein</fullName>
    </submittedName>
</protein>
<proteinExistence type="predicted"/>
<dbReference type="AlphaFoldDB" id="A4CGS0"/>